<reference evidence="13 14" key="1">
    <citation type="submission" date="2023-06" db="EMBL/GenBank/DDBJ databases">
        <title>Alteromonas sp. ASW11-36 isolated from intertidal sand.</title>
        <authorList>
            <person name="Li Y."/>
        </authorList>
    </citation>
    <scope>NUCLEOTIDE SEQUENCE [LARGE SCALE GENOMIC DNA]</scope>
    <source>
        <strain evidence="13 14">ASW11-36</strain>
    </source>
</reference>
<dbReference type="Pfam" id="PF03033">
    <property type="entry name" value="Glyco_transf_28"/>
    <property type="match status" value="1"/>
</dbReference>
<feature type="binding site" evidence="10">
    <location>
        <position position="132"/>
    </location>
    <ligand>
        <name>UDP-N-acetyl-alpha-D-glucosamine</name>
        <dbReference type="ChEBI" id="CHEBI:57705"/>
    </ligand>
</feature>
<evidence type="ECO:0000256" key="3">
    <source>
        <dbReference type="ARBA" id="ARBA00022676"/>
    </source>
</evidence>
<dbReference type="GO" id="GO:0016757">
    <property type="term" value="F:glycosyltransferase activity"/>
    <property type="evidence" value="ECO:0007669"/>
    <property type="project" value="UniProtKB-KW"/>
</dbReference>
<feature type="binding site" evidence="10">
    <location>
        <begin position="20"/>
        <end position="22"/>
    </location>
    <ligand>
        <name>UDP-N-acetyl-alpha-D-glucosamine</name>
        <dbReference type="ChEBI" id="CHEBI:57705"/>
    </ligand>
</feature>
<feature type="domain" description="Glycosyl transferase family 28 C-terminal" evidence="12">
    <location>
        <begin position="194"/>
        <end position="342"/>
    </location>
</feature>
<feature type="domain" description="Glycosyltransferase family 28 N-terminal" evidence="11">
    <location>
        <begin position="13"/>
        <end position="150"/>
    </location>
</feature>
<evidence type="ECO:0000313" key="14">
    <source>
        <dbReference type="Proteomes" id="UP001234343"/>
    </source>
</evidence>
<evidence type="ECO:0000259" key="12">
    <source>
        <dbReference type="Pfam" id="PF04101"/>
    </source>
</evidence>
<sequence>MTNPATTNLKPCILIMAGGTGGHIFPGIAVAECLSEQGWQVEWLGTPDRMEAQIVPKQGYPIHFVQVKGLRGKGLVAKVKAVFALLYAFFAAIKILRQVRPSVVLGMGGYASGPGGVAARVLRIPLLIHEQNAVMGMTNRWLAKLADKVMLGFESATNSLSDTHKVVFTGNPVRNAIATKATQETELGQRSLRILVIGGSLGARPLNQRLPAIFATLNNIEVYHQCGKGNSQTVSEAYQQEASSIQVKVADFIDDMADAYTWADLVVCRAGAITVTEISMAGVAAAFIPLPHAVDDHQTANARSLVDRRAGYLINQTDMENALPVLLNNILSNPQQLEQIRLNALDCAPHDAAQQVANWCKSFVANGQSHVSKGAVL</sequence>
<keyword evidence="9 10" id="KW-0961">Cell wall biogenesis/degradation</keyword>
<proteinExistence type="inferred from homology"/>
<dbReference type="SUPFAM" id="SSF53756">
    <property type="entry name" value="UDP-Glycosyltransferase/glycogen phosphorylase"/>
    <property type="match status" value="1"/>
</dbReference>
<dbReference type="EC" id="2.4.1.227" evidence="10"/>
<evidence type="ECO:0000259" key="11">
    <source>
        <dbReference type="Pfam" id="PF03033"/>
    </source>
</evidence>
<dbReference type="PANTHER" id="PTHR21015">
    <property type="entry name" value="UDP-N-ACETYLGLUCOSAMINE--N-ACETYLMURAMYL-(PENTAPEPTIDE) PYROPHOSPHORYL-UNDECAPRENOL N-ACETYLGLUCOSAMINE TRANSFERASE 1"/>
    <property type="match status" value="1"/>
</dbReference>
<feature type="binding site" evidence="10">
    <location>
        <position position="298"/>
    </location>
    <ligand>
        <name>UDP-N-acetyl-alpha-D-glucosamine</name>
        <dbReference type="ChEBI" id="CHEBI:57705"/>
    </ligand>
</feature>
<dbReference type="PANTHER" id="PTHR21015:SF22">
    <property type="entry name" value="GLYCOSYLTRANSFERASE"/>
    <property type="match status" value="1"/>
</dbReference>
<evidence type="ECO:0000256" key="8">
    <source>
        <dbReference type="ARBA" id="ARBA00023306"/>
    </source>
</evidence>
<gene>
    <name evidence="10 13" type="primary">murG</name>
    <name evidence="13" type="ORF">QTP81_02780</name>
</gene>
<keyword evidence="8 10" id="KW-0131">Cell cycle</keyword>
<comment type="pathway">
    <text evidence="10">Cell wall biogenesis; peptidoglycan biosynthesis.</text>
</comment>
<keyword evidence="3 10" id="KW-0328">Glycosyltransferase</keyword>
<dbReference type="InterPro" id="IPR007235">
    <property type="entry name" value="Glyco_trans_28_C"/>
</dbReference>
<accession>A0ABT7STM6</accession>
<comment type="caution">
    <text evidence="13">The sequence shown here is derived from an EMBL/GenBank/DDBJ whole genome shotgun (WGS) entry which is preliminary data.</text>
</comment>
<dbReference type="EMBL" id="JAUCBP010000002">
    <property type="protein sequence ID" value="MDM7859530.1"/>
    <property type="molecule type" value="Genomic_DNA"/>
</dbReference>
<comment type="subcellular location">
    <subcellularLocation>
        <location evidence="10">Cell membrane</location>
        <topology evidence="10">Peripheral membrane protein</topology>
        <orientation evidence="10">Cytoplasmic side</orientation>
    </subcellularLocation>
</comment>
<feature type="binding site" evidence="10">
    <location>
        <position position="200"/>
    </location>
    <ligand>
        <name>UDP-N-acetyl-alpha-D-glucosamine</name>
        <dbReference type="ChEBI" id="CHEBI:57705"/>
    </ligand>
</feature>
<dbReference type="Proteomes" id="UP001234343">
    <property type="component" value="Unassembled WGS sequence"/>
</dbReference>
<feature type="binding site" evidence="10">
    <location>
        <position position="253"/>
    </location>
    <ligand>
        <name>UDP-N-acetyl-alpha-D-glucosamine</name>
        <dbReference type="ChEBI" id="CHEBI:57705"/>
    </ligand>
</feature>
<name>A0ABT7STM6_9ALTE</name>
<dbReference type="HAMAP" id="MF_00033">
    <property type="entry name" value="MurG"/>
    <property type="match status" value="1"/>
</dbReference>
<evidence type="ECO:0000313" key="13">
    <source>
        <dbReference type="EMBL" id="MDM7859530.1"/>
    </source>
</evidence>
<feature type="binding site" evidence="10">
    <location>
        <position position="174"/>
    </location>
    <ligand>
        <name>UDP-N-acetyl-alpha-D-glucosamine</name>
        <dbReference type="ChEBI" id="CHEBI:57705"/>
    </ligand>
</feature>
<organism evidence="13 14">
    <name type="scientific">Alteromonas arenosi</name>
    <dbReference type="NCBI Taxonomy" id="3055817"/>
    <lineage>
        <taxon>Bacteria</taxon>
        <taxon>Pseudomonadati</taxon>
        <taxon>Pseudomonadota</taxon>
        <taxon>Gammaproteobacteria</taxon>
        <taxon>Alteromonadales</taxon>
        <taxon>Alteromonadaceae</taxon>
        <taxon>Alteromonas/Salinimonas group</taxon>
        <taxon>Alteromonas</taxon>
    </lineage>
</organism>
<comment type="caution">
    <text evidence="10">Lacks conserved residue(s) required for the propagation of feature annotation.</text>
</comment>
<keyword evidence="6 10" id="KW-0573">Peptidoglycan synthesis</keyword>
<evidence type="ECO:0000256" key="5">
    <source>
        <dbReference type="ARBA" id="ARBA00022960"/>
    </source>
</evidence>
<keyword evidence="1 10" id="KW-1003">Cell membrane</keyword>
<dbReference type="InterPro" id="IPR006009">
    <property type="entry name" value="GlcNAc_MurG"/>
</dbReference>
<keyword evidence="7 10" id="KW-0472">Membrane</keyword>
<comment type="similarity">
    <text evidence="10">Belongs to the glycosyltransferase 28 family. MurG subfamily.</text>
</comment>
<keyword evidence="4 10" id="KW-0808">Transferase</keyword>
<comment type="catalytic activity">
    <reaction evidence="10">
        <text>di-trans,octa-cis-undecaprenyl diphospho-N-acetyl-alpha-D-muramoyl-L-alanyl-D-glutamyl-meso-2,6-diaminopimeloyl-D-alanyl-D-alanine + UDP-N-acetyl-alpha-D-glucosamine = di-trans,octa-cis-undecaprenyl diphospho-[N-acetyl-alpha-D-glucosaminyl-(1-&gt;4)]-N-acetyl-alpha-D-muramoyl-L-alanyl-D-glutamyl-meso-2,6-diaminopimeloyl-D-alanyl-D-alanine + UDP + H(+)</text>
        <dbReference type="Rhea" id="RHEA:31227"/>
        <dbReference type="ChEBI" id="CHEBI:15378"/>
        <dbReference type="ChEBI" id="CHEBI:57705"/>
        <dbReference type="ChEBI" id="CHEBI:58223"/>
        <dbReference type="ChEBI" id="CHEBI:61387"/>
        <dbReference type="ChEBI" id="CHEBI:61388"/>
        <dbReference type="EC" id="2.4.1.227"/>
    </reaction>
</comment>
<comment type="function">
    <text evidence="10">Cell wall formation. Catalyzes the transfer of a GlcNAc subunit on undecaprenyl-pyrophosphoryl-MurNAc-pentapeptide (lipid intermediate I) to form undecaprenyl-pyrophosphoryl-MurNAc-(pentapeptide)GlcNAc (lipid intermediate II).</text>
</comment>
<evidence type="ECO:0000256" key="6">
    <source>
        <dbReference type="ARBA" id="ARBA00022984"/>
    </source>
</evidence>
<dbReference type="RefSeq" id="WP_289363567.1">
    <property type="nucleotide sequence ID" value="NZ_JAUCBP010000002.1"/>
</dbReference>
<evidence type="ECO:0000256" key="7">
    <source>
        <dbReference type="ARBA" id="ARBA00023136"/>
    </source>
</evidence>
<dbReference type="Pfam" id="PF04101">
    <property type="entry name" value="Glyco_tran_28_C"/>
    <property type="match status" value="1"/>
</dbReference>
<evidence type="ECO:0000256" key="2">
    <source>
        <dbReference type="ARBA" id="ARBA00022618"/>
    </source>
</evidence>
<evidence type="ECO:0000256" key="4">
    <source>
        <dbReference type="ARBA" id="ARBA00022679"/>
    </source>
</evidence>
<dbReference type="Gene3D" id="3.40.50.2000">
    <property type="entry name" value="Glycogen Phosphorylase B"/>
    <property type="match status" value="2"/>
</dbReference>
<protein>
    <recommendedName>
        <fullName evidence="10">UDP-N-acetylglucosamine--N-acetylmuramyl-(pentapeptide) pyrophosphoryl-undecaprenol N-acetylglucosamine transferase</fullName>
        <ecNumber evidence="10">2.4.1.227</ecNumber>
    </recommendedName>
    <alternativeName>
        <fullName evidence="10">Undecaprenyl-PP-MurNAc-pentapeptide-UDPGlcNAc GlcNAc transferase</fullName>
    </alternativeName>
</protein>
<evidence type="ECO:0000256" key="1">
    <source>
        <dbReference type="ARBA" id="ARBA00022475"/>
    </source>
</evidence>
<dbReference type="NCBIfam" id="TIGR01133">
    <property type="entry name" value="murG"/>
    <property type="match status" value="1"/>
</dbReference>
<dbReference type="CDD" id="cd03785">
    <property type="entry name" value="GT28_MurG"/>
    <property type="match status" value="1"/>
</dbReference>
<keyword evidence="14" id="KW-1185">Reference proteome</keyword>
<evidence type="ECO:0000256" key="10">
    <source>
        <dbReference type="HAMAP-Rule" id="MF_00033"/>
    </source>
</evidence>
<dbReference type="InterPro" id="IPR004276">
    <property type="entry name" value="GlycoTrans_28_N"/>
</dbReference>
<evidence type="ECO:0000256" key="9">
    <source>
        <dbReference type="ARBA" id="ARBA00023316"/>
    </source>
</evidence>
<keyword evidence="2 10" id="KW-0132">Cell division</keyword>
<keyword evidence="5 10" id="KW-0133">Cell shape</keyword>